<dbReference type="Proteomes" id="UP000218505">
    <property type="component" value="Chromosome"/>
</dbReference>
<proteinExistence type="predicted"/>
<organism evidence="1 2">
    <name type="scientific">Actinosynnema pretiosum</name>
    <dbReference type="NCBI Taxonomy" id="42197"/>
    <lineage>
        <taxon>Bacteria</taxon>
        <taxon>Bacillati</taxon>
        <taxon>Actinomycetota</taxon>
        <taxon>Actinomycetes</taxon>
        <taxon>Pseudonocardiales</taxon>
        <taxon>Pseudonocardiaceae</taxon>
        <taxon>Actinosynnema</taxon>
    </lineage>
</organism>
<name>A0A290ZGU4_9PSEU</name>
<sequence>MGASFTRGARTTANQAAALRGTTRLRYAATALAASGGASSECRGPSPVEVDESFGSGLCPGADRAALPAEAVAASLGCGNPTAAAERGSHVGCVAGALSSAEHREHLAAAGLTDVGTTPTHAVADGTHSAIIRATLPARAGDR</sequence>
<evidence type="ECO:0000313" key="2">
    <source>
        <dbReference type="Proteomes" id="UP000218505"/>
    </source>
</evidence>
<evidence type="ECO:0000313" key="1">
    <source>
        <dbReference type="EMBL" id="ATE58227.1"/>
    </source>
</evidence>
<reference evidence="1" key="1">
    <citation type="submission" date="2017-09" db="EMBL/GenBank/DDBJ databases">
        <title>Complete Genome Sequence of ansamitocin-producing Bacterium Actinosynnema pretiosum X47.</title>
        <authorList>
            <person name="Cao G."/>
            <person name="Zong G."/>
            <person name="Zhong C."/>
            <person name="Fu J."/>
        </authorList>
    </citation>
    <scope>NUCLEOTIDE SEQUENCE [LARGE SCALE GENOMIC DNA]</scope>
    <source>
        <strain evidence="1">X47</strain>
    </source>
</reference>
<dbReference type="EMBL" id="CP023445">
    <property type="protein sequence ID" value="ATE58227.1"/>
    <property type="molecule type" value="Genomic_DNA"/>
</dbReference>
<dbReference type="AlphaFoldDB" id="A0A290ZGU4"/>
<dbReference type="KEGG" id="apre:CNX65_17360"/>
<protein>
    <submittedName>
        <fullName evidence="1">Uncharacterized protein</fullName>
    </submittedName>
</protein>
<gene>
    <name evidence="1" type="ORF">CNX65_17360</name>
</gene>
<keyword evidence="2" id="KW-1185">Reference proteome</keyword>
<accession>A0A290ZGU4</accession>